<reference evidence="1 2" key="1">
    <citation type="submission" date="2021-01" db="EMBL/GenBank/DDBJ databases">
        <title>Whole genome shotgun sequence of Microbispora corallina NBRC 16416.</title>
        <authorList>
            <person name="Komaki H."/>
            <person name="Tamura T."/>
        </authorList>
    </citation>
    <scope>NUCLEOTIDE SEQUENCE [LARGE SCALE GENOMIC DNA]</scope>
    <source>
        <strain evidence="1 2">NBRC 16416</strain>
    </source>
</reference>
<keyword evidence="2" id="KW-1185">Reference proteome</keyword>
<comment type="caution">
    <text evidence="1">The sequence shown here is derived from an EMBL/GenBank/DDBJ whole genome shotgun (WGS) entry which is preliminary data.</text>
</comment>
<protein>
    <submittedName>
        <fullName evidence="1">Uncharacterized protein</fullName>
    </submittedName>
</protein>
<evidence type="ECO:0000313" key="2">
    <source>
        <dbReference type="Proteomes" id="UP000603904"/>
    </source>
</evidence>
<dbReference type="EMBL" id="BOOC01000059">
    <property type="protein sequence ID" value="GIH44453.1"/>
    <property type="molecule type" value="Genomic_DNA"/>
</dbReference>
<accession>A0ABQ4GBJ7</accession>
<name>A0ABQ4GBJ7_9ACTN</name>
<dbReference type="RefSeq" id="WP_204061449.1">
    <property type="nucleotide sequence ID" value="NZ_BAAAGP010000030.1"/>
</dbReference>
<dbReference type="Proteomes" id="UP000603904">
    <property type="component" value="Unassembled WGS sequence"/>
</dbReference>
<organism evidence="1 2">
    <name type="scientific">Microbispora corallina</name>
    <dbReference type="NCBI Taxonomy" id="83302"/>
    <lineage>
        <taxon>Bacteria</taxon>
        <taxon>Bacillati</taxon>
        <taxon>Actinomycetota</taxon>
        <taxon>Actinomycetes</taxon>
        <taxon>Streptosporangiales</taxon>
        <taxon>Streptosporangiaceae</taxon>
        <taxon>Microbispora</taxon>
    </lineage>
</organism>
<gene>
    <name evidence="1" type="ORF">Mco01_74530</name>
</gene>
<sequence>MTAPVLETTATAAALRLLDSLTFDETTSVLTQLLATAEPQVLAALDTVRILRAKQNLPAPTRGPLVADADTYADAEYDRERADYDGGQA</sequence>
<evidence type="ECO:0000313" key="1">
    <source>
        <dbReference type="EMBL" id="GIH44453.1"/>
    </source>
</evidence>
<proteinExistence type="predicted"/>